<feature type="domain" description="AAA+ ATPase" evidence="6">
    <location>
        <begin position="315"/>
        <end position="477"/>
    </location>
</feature>
<dbReference type="GO" id="GO:0016887">
    <property type="term" value="F:ATP hydrolysis activity"/>
    <property type="evidence" value="ECO:0007669"/>
    <property type="project" value="InterPro"/>
</dbReference>
<dbReference type="InterPro" id="IPR003959">
    <property type="entry name" value="ATPase_AAA_core"/>
</dbReference>
<evidence type="ECO:0000256" key="2">
    <source>
        <dbReference type="ARBA" id="ARBA00022741"/>
    </source>
</evidence>
<dbReference type="PATRIC" id="fig|1114972.6.peg.721"/>
<dbReference type="RefSeq" id="WP_017262383.1">
    <property type="nucleotide sequence ID" value="NZ_AUAW01000013.1"/>
</dbReference>
<dbReference type="GO" id="GO:0005524">
    <property type="term" value="F:ATP binding"/>
    <property type="evidence" value="ECO:0007669"/>
    <property type="project" value="UniProtKB-KW"/>
</dbReference>
<protein>
    <submittedName>
        <fullName evidence="8">ATP-dependent Clp protease</fullName>
    </submittedName>
</protein>
<keyword evidence="8" id="KW-0645">Protease</keyword>
<keyword evidence="3" id="KW-0067">ATP-binding</keyword>
<dbReference type="InterPro" id="IPR001270">
    <property type="entry name" value="ClpA/B"/>
</dbReference>
<keyword evidence="4" id="KW-0143">Chaperone</keyword>
<comment type="caution">
    <text evidence="8">The sequence shown here is derived from an EMBL/GenBank/DDBJ whole genome shotgun (WGS) entry which is preliminary data.</text>
</comment>
<dbReference type="CDD" id="cd00009">
    <property type="entry name" value="AAA"/>
    <property type="match status" value="1"/>
</dbReference>
<dbReference type="OrthoDB" id="2144783at2"/>
<sequence>MPESFLNIFTTNLTAAATANPDNYLTIGRHQEIEQLVDNLSRKTKNNPLLIGEPGVGKTAIVDGLARLIALKKAGPKLNDKIIRVLQMAELRNPTVGTGDAMANFEQLIKELAASQGKIILFVDEAHMIMSTGDYGDVLKPVMARGEIQLIGCTTLREYHRDIEEDGALKRRFQVIDVPEPSAQETEAILTGIKGGYERFHHVTYSDAIVKLCVQLSMRYIPTQFLPDKAIDLLDMSGAVVSSQQRQAVTATDVAKVLEMMTHIPITSILMQDSERLRQLPSNLRQRVIGQDEAIKSVTDTVVRAKVGIQDPRLPLGSFFFMGMTGTGKTELAKALTTALFDNEQAMIRMDMSEFSLAKSVDRFQFQLTEKIKHQPYSVVTLDEFEKSNPLVQDRLLQVLGDGELSDEYGQDVDFRNCIIIMTSNIGYEAVNDQADFMSDEKADKFTIQRQKKNFKTIIQDTLTTNFRPEFVNRIGKVVVFNMLDKAIIRKIADKDLQELNVWMKHTGFQLRYKDDLLNFLADIGTDIKQGARPLARQIDQEVATPVSYSILSNKGKGFNVIRIHVSGHGEYGNIRGDRVVHFELINPRLQ</sequence>
<dbReference type="CDD" id="cd19499">
    <property type="entry name" value="RecA-like_ClpB_Hsp104-like"/>
    <property type="match status" value="1"/>
</dbReference>
<keyword evidence="1" id="KW-0677">Repeat</keyword>
<reference evidence="8 9" key="1">
    <citation type="journal article" date="2015" name="Genome Announc.">
        <title>Expanding the biotechnology potential of lactobacilli through comparative genomics of 213 strains and associated genera.</title>
        <authorList>
            <person name="Sun Z."/>
            <person name="Harris H.M."/>
            <person name="McCann A."/>
            <person name="Guo C."/>
            <person name="Argimon S."/>
            <person name="Zhang W."/>
            <person name="Yang X."/>
            <person name="Jeffery I.B."/>
            <person name="Cooney J.C."/>
            <person name="Kagawa T.F."/>
            <person name="Liu W."/>
            <person name="Song Y."/>
            <person name="Salvetti E."/>
            <person name="Wrobel A."/>
            <person name="Rasinkangas P."/>
            <person name="Parkhill J."/>
            <person name="Rea M.C."/>
            <person name="O'Sullivan O."/>
            <person name="Ritari J."/>
            <person name="Douillard F.P."/>
            <person name="Paul Ross R."/>
            <person name="Yang R."/>
            <person name="Briner A.E."/>
            <person name="Felis G.E."/>
            <person name="de Vos W.M."/>
            <person name="Barrangou R."/>
            <person name="Klaenhammer T.R."/>
            <person name="Caufield P.W."/>
            <person name="Cui Y."/>
            <person name="Zhang H."/>
            <person name="O'Toole P.W."/>
        </authorList>
    </citation>
    <scope>NUCLEOTIDE SEQUENCE [LARGE SCALE GENOMIC DNA]</scope>
    <source>
        <strain evidence="8 9">DSM 15814</strain>
    </source>
</reference>
<dbReference type="GO" id="GO:0005737">
    <property type="term" value="C:cytoplasm"/>
    <property type="evidence" value="ECO:0007669"/>
    <property type="project" value="TreeGrafter"/>
</dbReference>
<dbReference type="eggNOG" id="COG0542">
    <property type="taxonomic scope" value="Bacteria"/>
</dbReference>
<dbReference type="InterPro" id="IPR003593">
    <property type="entry name" value="AAA+_ATPase"/>
</dbReference>
<dbReference type="Pfam" id="PF10431">
    <property type="entry name" value="ClpB_D2-small"/>
    <property type="match status" value="1"/>
</dbReference>
<dbReference type="PANTHER" id="PTHR11638">
    <property type="entry name" value="ATP-DEPENDENT CLP PROTEASE"/>
    <property type="match status" value="1"/>
</dbReference>
<comment type="function">
    <text evidence="5">Part of a stress-induced multi-chaperone system, it is involved in the recovery of the cell from heat-induced damage, in cooperation with DnaK, DnaJ and GrpE. Acts before DnaK, in the processing of protein aggregates. Protein binding stimulates the ATPase activity; ATP hydrolysis unfolds the denatured protein aggregates, which probably helps expose new hydrophobic binding sites on the surface of ClpB-bound aggregates, contributing to the solubilization and refolding of denatured protein aggregates by DnaK.</text>
</comment>
<name>A0A0R1RBH0_9LACO</name>
<evidence type="ECO:0000259" key="7">
    <source>
        <dbReference type="SMART" id="SM01086"/>
    </source>
</evidence>
<feature type="domain" description="Clp ATPase C-terminal" evidence="7">
    <location>
        <begin position="484"/>
        <end position="572"/>
    </location>
</feature>
<dbReference type="Gene3D" id="1.10.8.60">
    <property type="match status" value="2"/>
</dbReference>
<dbReference type="Proteomes" id="UP000051999">
    <property type="component" value="Unassembled WGS sequence"/>
</dbReference>
<evidence type="ECO:0000313" key="8">
    <source>
        <dbReference type="EMBL" id="KRL54017.1"/>
    </source>
</evidence>
<dbReference type="AlphaFoldDB" id="A0A0R1RBH0"/>
<dbReference type="SMART" id="SM00382">
    <property type="entry name" value="AAA"/>
    <property type="match status" value="2"/>
</dbReference>
<accession>A0A0R1RBH0</accession>
<proteinExistence type="predicted"/>
<dbReference type="GO" id="GO:0006508">
    <property type="term" value="P:proteolysis"/>
    <property type="evidence" value="ECO:0007669"/>
    <property type="project" value="UniProtKB-KW"/>
</dbReference>
<evidence type="ECO:0000259" key="6">
    <source>
        <dbReference type="SMART" id="SM00382"/>
    </source>
</evidence>
<keyword evidence="2" id="KW-0547">Nucleotide-binding</keyword>
<evidence type="ECO:0000256" key="4">
    <source>
        <dbReference type="ARBA" id="ARBA00023186"/>
    </source>
</evidence>
<dbReference type="Pfam" id="PF17871">
    <property type="entry name" value="AAA_lid_9"/>
    <property type="match status" value="1"/>
</dbReference>
<dbReference type="Pfam" id="PF00004">
    <property type="entry name" value="AAA"/>
    <property type="match status" value="1"/>
</dbReference>
<dbReference type="Gene3D" id="3.40.50.300">
    <property type="entry name" value="P-loop containing nucleotide triphosphate hydrolases"/>
    <property type="match status" value="2"/>
</dbReference>
<dbReference type="GO" id="GO:0008233">
    <property type="term" value="F:peptidase activity"/>
    <property type="evidence" value="ECO:0007669"/>
    <property type="project" value="UniProtKB-KW"/>
</dbReference>
<evidence type="ECO:0000256" key="1">
    <source>
        <dbReference type="ARBA" id="ARBA00022737"/>
    </source>
</evidence>
<gene>
    <name evidence="8" type="ORF">FD35_GL000720</name>
</gene>
<dbReference type="Pfam" id="PF07724">
    <property type="entry name" value="AAA_2"/>
    <property type="match status" value="1"/>
</dbReference>
<dbReference type="GO" id="GO:0034605">
    <property type="term" value="P:cellular response to heat"/>
    <property type="evidence" value="ECO:0007669"/>
    <property type="project" value="TreeGrafter"/>
</dbReference>
<dbReference type="InterPro" id="IPR041546">
    <property type="entry name" value="ClpA/ClpB_AAA_lid"/>
</dbReference>
<keyword evidence="8" id="KW-0378">Hydrolase</keyword>
<feature type="domain" description="AAA+ ATPase" evidence="6">
    <location>
        <begin position="44"/>
        <end position="182"/>
    </location>
</feature>
<evidence type="ECO:0000256" key="3">
    <source>
        <dbReference type="ARBA" id="ARBA00022840"/>
    </source>
</evidence>
<keyword evidence="9" id="KW-1185">Reference proteome</keyword>
<dbReference type="SUPFAM" id="SSF52540">
    <property type="entry name" value="P-loop containing nucleoside triphosphate hydrolases"/>
    <property type="match status" value="2"/>
</dbReference>
<dbReference type="InterPro" id="IPR027417">
    <property type="entry name" value="P-loop_NTPase"/>
</dbReference>
<dbReference type="EMBL" id="AZFF01000012">
    <property type="protein sequence ID" value="KRL54017.1"/>
    <property type="molecule type" value="Genomic_DNA"/>
</dbReference>
<dbReference type="STRING" id="1114972.FD35_GL000720"/>
<dbReference type="SMART" id="SM01086">
    <property type="entry name" value="ClpB_D2-small"/>
    <property type="match status" value="1"/>
</dbReference>
<dbReference type="PRINTS" id="PR00300">
    <property type="entry name" value="CLPPROTEASEA"/>
</dbReference>
<evidence type="ECO:0000256" key="5">
    <source>
        <dbReference type="ARBA" id="ARBA00025613"/>
    </source>
</evidence>
<dbReference type="InterPro" id="IPR050130">
    <property type="entry name" value="ClpA_ClpB"/>
</dbReference>
<dbReference type="PANTHER" id="PTHR11638:SF18">
    <property type="entry name" value="HEAT SHOCK PROTEIN 104"/>
    <property type="match status" value="1"/>
</dbReference>
<evidence type="ECO:0000313" key="9">
    <source>
        <dbReference type="Proteomes" id="UP000051999"/>
    </source>
</evidence>
<organism evidence="8 9">
    <name type="scientific">Furfurilactobacillus rossiae DSM 15814</name>
    <dbReference type="NCBI Taxonomy" id="1114972"/>
    <lineage>
        <taxon>Bacteria</taxon>
        <taxon>Bacillati</taxon>
        <taxon>Bacillota</taxon>
        <taxon>Bacilli</taxon>
        <taxon>Lactobacillales</taxon>
        <taxon>Lactobacillaceae</taxon>
        <taxon>Furfurilactobacillus</taxon>
    </lineage>
</organism>
<dbReference type="InterPro" id="IPR019489">
    <property type="entry name" value="Clp_ATPase_C"/>
</dbReference>